<dbReference type="Proteomes" id="UP001597097">
    <property type="component" value="Unassembled WGS sequence"/>
</dbReference>
<protein>
    <submittedName>
        <fullName evidence="7">RNA polymerase sigma factor SigJ</fullName>
    </submittedName>
</protein>
<evidence type="ECO:0000256" key="3">
    <source>
        <dbReference type="ARBA" id="ARBA00023082"/>
    </source>
</evidence>
<dbReference type="NCBIfam" id="TIGR02937">
    <property type="entry name" value="sigma70-ECF"/>
    <property type="match status" value="1"/>
</dbReference>
<evidence type="ECO:0000313" key="8">
    <source>
        <dbReference type="Proteomes" id="UP001597097"/>
    </source>
</evidence>
<keyword evidence="3" id="KW-0731">Sigma factor</keyword>
<dbReference type="Pfam" id="PF08281">
    <property type="entry name" value="Sigma70_r4_2"/>
    <property type="match status" value="1"/>
</dbReference>
<evidence type="ECO:0000256" key="2">
    <source>
        <dbReference type="ARBA" id="ARBA00023015"/>
    </source>
</evidence>
<dbReference type="NCBIfam" id="NF007214">
    <property type="entry name" value="PRK09636.1"/>
    <property type="match status" value="1"/>
</dbReference>
<dbReference type="EMBL" id="JBHUCM010000029">
    <property type="protein sequence ID" value="MFD1541607.1"/>
    <property type="molecule type" value="Genomic_DNA"/>
</dbReference>
<evidence type="ECO:0000256" key="1">
    <source>
        <dbReference type="ARBA" id="ARBA00010641"/>
    </source>
</evidence>
<organism evidence="7 8">
    <name type="scientific">Nonomuraea guangzhouensis</name>
    <dbReference type="NCBI Taxonomy" id="1291555"/>
    <lineage>
        <taxon>Bacteria</taxon>
        <taxon>Bacillati</taxon>
        <taxon>Actinomycetota</taxon>
        <taxon>Actinomycetes</taxon>
        <taxon>Streptosporangiales</taxon>
        <taxon>Streptosporangiaceae</taxon>
        <taxon>Nonomuraea</taxon>
    </lineage>
</organism>
<sequence length="300" mass="33143">MPVDAVEEFERHRSKLFGLAYRMLGSAEEAEDVIQDAFLRWHHAVAVESPWAWLTKVTTNLCVNRLTSARALRESYVGSWLPEPVLTADGALGPLDSAEQRDFVSLAFLVLLERLNPMERAVFVLREAFDYSHRQVAEVIDSSEANSRQLYRRARRRLADNPGSAERRGDRAYRRDLVEGFLAAAQEGDLPRLEMLLAEDVTVWVDGGGRISAARRPVSGANKVARYLVGALNTIGQQVRLLPAELNGAPGLLAFAGEELIGALVPEMTNGLISELRIIANPDKLRLSRSAGLSGSLWVT</sequence>
<feature type="domain" description="RNA polymerase sigma factor 70 region 4 type 2" evidence="6">
    <location>
        <begin position="107"/>
        <end position="158"/>
    </location>
</feature>
<dbReference type="PANTHER" id="PTHR30173:SF36">
    <property type="entry name" value="ECF RNA POLYMERASE SIGMA FACTOR SIGJ"/>
    <property type="match status" value="1"/>
</dbReference>
<dbReference type="PANTHER" id="PTHR30173">
    <property type="entry name" value="SIGMA 19 FACTOR"/>
    <property type="match status" value="1"/>
</dbReference>
<evidence type="ECO:0000256" key="4">
    <source>
        <dbReference type="ARBA" id="ARBA00023163"/>
    </source>
</evidence>
<comment type="caution">
    <text evidence="7">The sequence shown here is derived from an EMBL/GenBank/DDBJ whole genome shotgun (WGS) entry which is preliminary data.</text>
</comment>
<dbReference type="InterPro" id="IPR014284">
    <property type="entry name" value="RNA_pol_sigma-70_dom"/>
</dbReference>
<proteinExistence type="inferred from homology"/>
<dbReference type="Pfam" id="PF04542">
    <property type="entry name" value="Sigma70_r2"/>
    <property type="match status" value="1"/>
</dbReference>
<keyword evidence="2" id="KW-0805">Transcription regulation</keyword>
<gene>
    <name evidence="7" type="primary">sigJ</name>
    <name evidence="7" type="ORF">ACFSJ0_31470</name>
</gene>
<dbReference type="InterPro" id="IPR013249">
    <property type="entry name" value="RNA_pol_sigma70_r4_t2"/>
</dbReference>
<accession>A0ABW4GFU5</accession>
<evidence type="ECO:0000259" key="5">
    <source>
        <dbReference type="Pfam" id="PF04542"/>
    </source>
</evidence>
<keyword evidence="8" id="KW-1185">Reference proteome</keyword>
<evidence type="ECO:0000313" key="7">
    <source>
        <dbReference type="EMBL" id="MFD1541607.1"/>
    </source>
</evidence>
<dbReference type="InterPro" id="IPR007627">
    <property type="entry name" value="RNA_pol_sigma70_r2"/>
</dbReference>
<dbReference type="InterPro" id="IPR052704">
    <property type="entry name" value="ECF_Sigma-70_Domain"/>
</dbReference>
<feature type="domain" description="RNA polymerase sigma-70 region 2" evidence="5">
    <location>
        <begin position="9"/>
        <end position="70"/>
    </location>
</feature>
<evidence type="ECO:0000259" key="6">
    <source>
        <dbReference type="Pfam" id="PF08281"/>
    </source>
</evidence>
<keyword evidence="4" id="KW-0804">Transcription</keyword>
<comment type="similarity">
    <text evidence="1">Belongs to the sigma-70 factor family. ECF subfamily.</text>
</comment>
<reference evidence="8" key="1">
    <citation type="journal article" date="2019" name="Int. J. Syst. Evol. Microbiol.">
        <title>The Global Catalogue of Microorganisms (GCM) 10K type strain sequencing project: providing services to taxonomists for standard genome sequencing and annotation.</title>
        <authorList>
            <consortium name="The Broad Institute Genomics Platform"/>
            <consortium name="The Broad Institute Genome Sequencing Center for Infectious Disease"/>
            <person name="Wu L."/>
            <person name="Ma J."/>
        </authorList>
    </citation>
    <scope>NUCLEOTIDE SEQUENCE [LARGE SCALE GENOMIC DNA]</scope>
    <source>
        <strain evidence="8">CGMCC 1.15399</strain>
    </source>
</reference>
<name>A0ABW4GFU5_9ACTN</name>
<dbReference type="RefSeq" id="WP_219534522.1">
    <property type="nucleotide sequence ID" value="NZ_JAHKRM010000022.1"/>
</dbReference>